<sequence>MDSVTTPGALNIPQIIRSETRLRETAYRLIISQLFYDGHQQLAVSLSNLLQTSPPCPPSDRLTHIVRLGLKAEEELEQTRKASIIVSDNVQDIGKILFIVFSSRQL</sequence>
<protein>
    <recommendedName>
        <fullName evidence="1">Cleavage stimulation factor subunit 1 dimerisation domain-containing protein</fullName>
    </recommendedName>
</protein>
<keyword evidence="3" id="KW-1185">Reference proteome</keyword>
<name>A0A820NX12_9BILA</name>
<evidence type="ECO:0000313" key="2">
    <source>
        <dbReference type="EMBL" id="CAF4398903.1"/>
    </source>
</evidence>
<dbReference type="Proteomes" id="UP000663873">
    <property type="component" value="Unassembled WGS sequence"/>
</dbReference>
<dbReference type="FunFam" id="1.20.960.50:FF:000001">
    <property type="entry name" value="Cleavage stimulation factor subunit 1"/>
    <property type="match status" value="1"/>
</dbReference>
<organism evidence="2 3">
    <name type="scientific">Rotaria socialis</name>
    <dbReference type="NCBI Taxonomy" id="392032"/>
    <lineage>
        <taxon>Eukaryota</taxon>
        <taxon>Metazoa</taxon>
        <taxon>Spiralia</taxon>
        <taxon>Gnathifera</taxon>
        <taxon>Rotifera</taxon>
        <taxon>Eurotatoria</taxon>
        <taxon>Bdelloidea</taxon>
        <taxon>Philodinida</taxon>
        <taxon>Philodinidae</taxon>
        <taxon>Rotaria</taxon>
    </lineage>
</organism>
<dbReference type="Gene3D" id="1.20.960.50">
    <property type="entry name" value="Cleavage stimulation factor subunit 1, dimerisation domain"/>
    <property type="match status" value="1"/>
</dbReference>
<dbReference type="AlphaFoldDB" id="A0A820NX12"/>
<evidence type="ECO:0000259" key="1">
    <source>
        <dbReference type="Pfam" id="PF16699"/>
    </source>
</evidence>
<dbReference type="InterPro" id="IPR032028">
    <property type="entry name" value="CSTF1_dimer"/>
</dbReference>
<feature type="domain" description="Cleavage stimulation factor subunit 1 dimerisation" evidence="1">
    <location>
        <begin position="22"/>
        <end position="74"/>
    </location>
</feature>
<dbReference type="Pfam" id="PF16699">
    <property type="entry name" value="CSTF1_dimer"/>
    <property type="match status" value="1"/>
</dbReference>
<evidence type="ECO:0000313" key="3">
    <source>
        <dbReference type="Proteomes" id="UP000663873"/>
    </source>
</evidence>
<gene>
    <name evidence="2" type="ORF">UJA718_LOCUS18966</name>
</gene>
<reference evidence="2" key="1">
    <citation type="submission" date="2021-02" db="EMBL/GenBank/DDBJ databases">
        <authorList>
            <person name="Nowell W R."/>
        </authorList>
    </citation>
    <scope>NUCLEOTIDE SEQUENCE</scope>
</reference>
<proteinExistence type="predicted"/>
<dbReference type="InterPro" id="IPR038184">
    <property type="entry name" value="CSTF1_dimer_sf"/>
</dbReference>
<accession>A0A820NX12</accession>
<dbReference type="EMBL" id="CAJOBP010003302">
    <property type="protein sequence ID" value="CAF4398903.1"/>
    <property type="molecule type" value="Genomic_DNA"/>
</dbReference>
<comment type="caution">
    <text evidence="2">The sequence shown here is derived from an EMBL/GenBank/DDBJ whole genome shotgun (WGS) entry which is preliminary data.</text>
</comment>